<dbReference type="InterPro" id="IPR003782">
    <property type="entry name" value="SCO1/SenC"/>
</dbReference>
<dbReference type="EMBL" id="CP000301">
    <property type="protein sequence ID" value="ABD86293.1"/>
    <property type="molecule type" value="Genomic_DNA"/>
</dbReference>
<keyword evidence="4" id="KW-1015">Disulfide bond</keyword>
<name>Q21BE3_RHOPB</name>
<evidence type="ECO:0000256" key="5">
    <source>
        <dbReference type="SAM" id="Phobius"/>
    </source>
</evidence>
<feature type="disulfide bond" description="Redox-active" evidence="4">
    <location>
        <begin position="74"/>
        <end position="78"/>
    </location>
</feature>
<feature type="transmembrane region" description="Helical" evidence="5">
    <location>
        <begin position="7"/>
        <end position="29"/>
    </location>
</feature>
<feature type="binding site" evidence="3">
    <location>
        <position position="78"/>
    </location>
    <ligand>
        <name>Cu cation</name>
        <dbReference type="ChEBI" id="CHEBI:23378"/>
    </ligand>
</feature>
<evidence type="ECO:0000256" key="3">
    <source>
        <dbReference type="PIRSR" id="PIRSR603782-1"/>
    </source>
</evidence>
<dbReference type="GO" id="GO:0046872">
    <property type="term" value="F:metal ion binding"/>
    <property type="evidence" value="ECO:0007669"/>
    <property type="project" value="UniProtKB-KW"/>
</dbReference>
<dbReference type="HOGENOM" id="CLU_050131_3_1_5"/>
<dbReference type="FunFam" id="3.40.30.10:FF:000013">
    <property type="entry name" value="Blast:Protein SCO1 homolog, mitochondrial"/>
    <property type="match status" value="1"/>
</dbReference>
<sequence length="196" mass="21228">MTAKTRPLVIIGAFAGSLVVGLVVVLWLAGGLRNVTAPSTVGGPFQLTDQGGESVTEQSLKGKPTLIFFGFTHCPDVCPTALFEISEVLRAMGKDADRVNAYFVSVDPERDTQAAMKDYLASFDPHLKGLTGDAAAVAKVISGFRVYARKVPLKDGDYTMDHTALIYLMDRDGKFVAPFNLKRKPEEAAADLKRYL</sequence>
<dbReference type="AlphaFoldDB" id="Q21BE3"/>
<accession>Q21BE3</accession>
<proteinExistence type="inferred from homology"/>
<evidence type="ECO:0000259" key="6">
    <source>
        <dbReference type="PROSITE" id="PS51352"/>
    </source>
</evidence>
<dbReference type="PROSITE" id="PS51352">
    <property type="entry name" value="THIOREDOXIN_2"/>
    <property type="match status" value="1"/>
</dbReference>
<dbReference type="CDD" id="cd02968">
    <property type="entry name" value="SCO"/>
    <property type="match status" value="1"/>
</dbReference>
<evidence type="ECO:0000256" key="2">
    <source>
        <dbReference type="ARBA" id="ARBA00023008"/>
    </source>
</evidence>
<dbReference type="eggNOG" id="COG1999">
    <property type="taxonomic scope" value="Bacteria"/>
</dbReference>
<dbReference type="Pfam" id="PF02630">
    <property type="entry name" value="SCO1-SenC"/>
    <property type="match status" value="1"/>
</dbReference>
<feature type="binding site" evidence="3">
    <location>
        <position position="162"/>
    </location>
    <ligand>
        <name>Cu cation</name>
        <dbReference type="ChEBI" id="CHEBI:23378"/>
    </ligand>
</feature>
<dbReference type="SUPFAM" id="SSF52833">
    <property type="entry name" value="Thioredoxin-like"/>
    <property type="match status" value="1"/>
</dbReference>
<dbReference type="InterPro" id="IPR036249">
    <property type="entry name" value="Thioredoxin-like_sf"/>
</dbReference>
<dbReference type="STRING" id="316056.RPC_0721"/>
<dbReference type="Gene3D" id="3.40.30.10">
    <property type="entry name" value="Glutaredoxin"/>
    <property type="match status" value="1"/>
</dbReference>
<feature type="binding site" evidence="3">
    <location>
        <position position="74"/>
    </location>
    <ligand>
        <name>Cu cation</name>
        <dbReference type="ChEBI" id="CHEBI:23378"/>
    </ligand>
</feature>
<dbReference type="InterPro" id="IPR013766">
    <property type="entry name" value="Thioredoxin_domain"/>
</dbReference>
<keyword evidence="3" id="KW-0479">Metal-binding</keyword>
<dbReference type="PANTHER" id="PTHR12151">
    <property type="entry name" value="ELECTRON TRANSPORT PROTIN SCO1/SENC FAMILY MEMBER"/>
    <property type="match status" value="1"/>
</dbReference>
<dbReference type="OrthoDB" id="9790194at2"/>
<gene>
    <name evidence="7" type="ordered locus">RPC_0721</name>
</gene>
<keyword evidence="2 3" id="KW-0186">Copper</keyword>
<feature type="domain" description="Thioredoxin" evidence="6">
    <location>
        <begin position="36"/>
        <end position="196"/>
    </location>
</feature>
<keyword evidence="5" id="KW-0812">Transmembrane</keyword>
<reference evidence="7" key="1">
    <citation type="submission" date="2006-03" db="EMBL/GenBank/DDBJ databases">
        <title>Complete sequence of Rhodopseudomonas palustris BisB18.</title>
        <authorList>
            <consortium name="US DOE Joint Genome Institute"/>
            <person name="Copeland A."/>
            <person name="Lucas S."/>
            <person name="Lapidus A."/>
            <person name="Barry K."/>
            <person name="Detter J.C."/>
            <person name="Glavina del Rio T."/>
            <person name="Hammon N."/>
            <person name="Israni S."/>
            <person name="Dalin E."/>
            <person name="Tice H."/>
            <person name="Pitluck S."/>
            <person name="Chain P."/>
            <person name="Malfatti S."/>
            <person name="Shin M."/>
            <person name="Vergez L."/>
            <person name="Schmutz J."/>
            <person name="Larimer F."/>
            <person name="Land M."/>
            <person name="Hauser L."/>
            <person name="Pelletier D.A."/>
            <person name="Kyrpides N."/>
            <person name="Anderson I."/>
            <person name="Oda Y."/>
            <person name="Harwood C.S."/>
            <person name="Richardson P."/>
        </authorList>
    </citation>
    <scope>NUCLEOTIDE SEQUENCE [LARGE SCALE GENOMIC DNA]</scope>
    <source>
        <strain evidence="7">BisB18</strain>
    </source>
</reference>
<dbReference type="RefSeq" id="WP_011471201.1">
    <property type="nucleotide sequence ID" value="NC_007925.1"/>
</dbReference>
<evidence type="ECO:0000313" key="7">
    <source>
        <dbReference type="EMBL" id="ABD86293.1"/>
    </source>
</evidence>
<keyword evidence="5" id="KW-1133">Transmembrane helix</keyword>
<organism evidence="7">
    <name type="scientific">Rhodopseudomonas palustris (strain BisB18)</name>
    <dbReference type="NCBI Taxonomy" id="316056"/>
    <lineage>
        <taxon>Bacteria</taxon>
        <taxon>Pseudomonadati</taxon>
        <taxon>Pseudomonadota</taxon>
        <taxon>Alphaproteobacteria</taxon>
        <taxon>Hyphomicrobiales</taxon>
        <taxon>Nitrobacteraceae</taxon>
        <taxon>Rhodopseudomonas</taxon>
    </lineage>
</organism>
<protein>
    <submittedName>
        <fullName evidence="7">Electron transport protein SCO1/SenC</fullName>
    </submittedName>
</protein>
<evidence type="ECO:0000256" key="1">
    <source>
        <dbReference type="ARBA" id="ARBA00010996"/>
    </source>
</evidence>
<comment type="similarity">
    <text evidence="1">Belongs to the SCO1/2 family.</text>
</comment>
<dbReference type="KEGG" id="rpc:RPC_0721"/>
<dbReference type="PANTHER" id="PTHR12151:SF25">
    <property type="entry name" value="LINALOOL DEHYDRATASE_ISOMERASE DOMAIN-CONTAINING PROTEIN"/>
    <property type="match status" value="1"/>
</dbReference>
<keyword evidence="5" id="KW-0472">Membrane</keyword>
<evidence type="ECO:0000256" key="4">
    <source>
        <dbReference type="PIRSR" id="PIRSR603782-2"/>
    </source>
</evidence>